<gene>
    <name evidence="1" type="ORF">Pla100_31010</name>
</gene>
<keyword evidence="2" id="KW-1185">Reference proteome</keyword>
<dbReference type="AlphaFoldDB" id="A0A5C6A7U8"/>
<accession>A0A5C6A7U8</accession>
<reference evidence="1 2" key="1">
    <citation type="submission" date="2019-02" db="EMBL/GenBank/DDBJ databases">
        <title>Deep-cultivation of Planctomycetes and their phenomic and genomic characterization uncovers novel biology.</title>
        <authorList>
            <person name="Wiegand S."/>
            <person name="Jogler M."/>
            <person name="Boedeker C."/>
            <person name="Pinto D."/>
            <person name="Vollmers J."/>
            <person name="Rivas-Marin E."/>
            <person name="Kohn T."/>
            <person name="Peeters S.H."/>
            <person name="Heuer A."/>
            <person name="Rast P."/>
            <person name="Oberbeckmann S."/>
            <person name="Bunk B."/>
            <person name="Jeske O."/>
            <person name="Meyerdierks A."/>
            <person name="Storesund J.E."/>
            <person name="Kallscheuer N."/>
            <person name="Luecker S."/>
            <person name="Lage O.M."/>
            <person name="Pohl T."/>
            <person name="Merkel B.J."/>
            <person name="Hornburger P."/>
            <person name="Mueller R.-W."/>
            <person name="Bruemmer F."/>
            <person name="Labrenz M."/>
            <person name="Spormann A.M."/>
            <person name="Op Den Camp H."/>
            <person name="Overmann J."/>
            <person name="Amann R."/>
            <person name="Jetten M.S.M."/>
            <person name="Mascher T."/>
            <person name="Medema M.H."/>
            <person name="Devos D.P."/>
            <person name="Kaster A.-K."/>
            <person name="Ovreas L."/>
            <person name="Rohde M."/>
            <person name="Galperin M.Y."/>
            <person name="Jogler C."/>
        </authorList>
    </citation>
    <scope>NUCLEOTIDE SEQUENCE [LARGE SCALE GENOMIC DNA]</scope>
    <source>
        <strain evidence="1 2">Pla100</strain>
    </source>
</reference>
<dbReference type="EMBL" id="SJPM01000006">
    <property type="protein sequence ID" value="TWT95460.1"/>
    <property type="molecule type" value="Genomic_DNA"/>
</dbReference>
<dbReference type="Proteomes" id="UP000316213">
    <property type="component" value="Unassembled WGS sequence"/>
</dbReference>
<comment type="caution">
    <text evidence="1">The sequence shown here is derived from an EMBL/GenBank/DDBJ whole genome shotgun (WGS) entry which is preliminary data.</text>
</comment>
<evidence type="ECO:0000313" key="1">
    <source>
        <dbReference type="EMBL" id="TWT95460.1"/>
    </source>
</evidence>
<name>A0A5C6A7U8_9BACT</name>
<protein>
    <submittedName>
        <fullName evidence="1">Uncharacterized protein</fullName>
    </submittedName>
</protein>
<evidence type="ECO:0000313" key="2">
    <source>
        <dbReference type="Proteomes" id="UP000316213"/>
    </source>
</evidence>
<organism evidence="1 2">
    <name type="scientific">Neorhodopirellula pilleata</name>
    <dbReference type="NCBI Taxonomy" id="2714738"/>
    <lineage>
        <taxon>Bacteria</taxon>
        <taxon>Pseudomonadati</taxon>
        <taxon>Planctomycetota</taxon>
        <taxon>Planctomycetia</taxon>
        <taxon>Pirellulales</taxon>
        <taxon>Pirellulaceae</taxon>
        <taxon>Neorhodopirellula</taxon>
    </lineage>
</organism>
<proteinExistence type="predicted"/>
<sequence length="156" mass="17865">MSDQPSRPLNDHMIQMHRARLEEVETDDLQLEVDNAERSELSLEEIYAMRLILDARGLHQYRPEPRPVREKLAPQKSKTEKQKFNFIKAPCIHCNAVAIVPNVSVSQTAEAGSTGLEYKGWGIFTGSEPLLADVCTRCGTINRFYVRNPNRDWLQK</sequence>
<dbReference type="RefSeq" id="WP_146578537.1">
    <property type="nucleotide sequence ID" value="NZ_SJPM01000006.1"/>
</dbReference>